<gene>
    <name evidence="2" type="ORF">HUK65_03780</name>
</gene>
<dbReference type="AlphaFoldDB" id="A0A7Z0HXF7"/>
<name>A0A7Z0HXF7_9RHOB</name>
<evidence type="ECO:0000256" key="1">
    <source>
        <dbReference type="SAM" id="MobiDB-lite"/>
    </source>
</evidence>
<keyword evidence="3" id="KW-1185">Reference proteome</keyword>
<organism evidence="2 3">
    <name type="scientific">Rhabdonatronobacter sediminivivens</name>
    <dbReference type="NCBI Taxonomy" id="2743469"/>
    <lineage>
        <taxon>Bacteria</taxon>
        <taxon>Pseudomonadati</taxon>
        <taxon>Pseudomonadota</taxon>
        <taxon>Alphaproteobacteria</taxon>
        <taxon>Rhodobacterales</taxon>
        <taxon>Paracoccaceae</taxon>
        <taxon>Rhabdonatronobacter</taxon>
    </lineage>
</organism>
<evidence type="ECO:0000313" key="2">
    <source>
        <dbReference type="EMBL" id="NYS24101.1"/>
    </source>
</evidence>
<dbReference type="EMBL" id="JACBXS010000005">
    <property type="protein sequence ID" value="NYS24101.1"/>
    <property type="molecule type" value="Genomic_DNA"/>
</dbReference>
<evidence type="ECO:0000313" key="3">
    <source>
        <dbReference type="Proteomes" id="UP000529417"/>
    </source>
</evidence>
<comment type="caution">
    <text evidence="2">The sequence shown here is derived from an EMBL/GenBank/DDBJ whole genome shotgun (WGS) entry which is preliminary data.</text>
</comment>
<reference evidence="2 3" key="1">
    <citation type="journal article" date="2000" name="Arch. Microbiol.">
        <title>Rhodobaca bogoriensis gen. nov. and sp. nov., an alkaliphilic purple nonsulfur bacterium from African Rift Valley soda lakes.</title>
        <authorList>
            <person name="Milford A.D."/>
            <person name="Achenbach L.A."/>
            <person name="Jung D.O."/>
            <person name="Madigan M.T."/>
        </authorList>
    </citation>
    <scope>NUCLEOTIDE SEQUENCE [LARGE SCALE GENOMIC DNA]</scope>
    <source>
        <strain evidence="2 3">2376</strain>
    </source>
</reference>
<evidence type="ECO:0008006" key="4">
    <source>
        <dbReference type="Google" id="ProtNLM"/>
    </source>
</evidence>
<accession>A0A7Z0HXF7</accession>
<dbReference type="Proteomes" id="UP000529417">
    <property type="component" value="Unassembled WGS sequence"/>
</dbReference>
<dbReference type="RefSeq" id="WP_179904800.1">
    <property type="nucleotide sequence ID" value="NZ_JACBXS010000005.1"/>
</dbReference>
<proteinExistence type="predicted"/>
<feature type="region of interest" description="Disordered" evidence="1">
    <location>
        <begin position="81"/>
        <end position="119"/>
    </location>
</feature>
<sequence length="119" mass="13034">MKPLAPILLAVLLSQPVPARADAPGLEQRLEELRDEAGSLLREFFEGIEPQLDALGPRLRELAEKLGGMAAYHPPEVLPNGDIILRRRQPLEDPLPEGPAPDDDSPDAEHDPLTDPLEL</sequence>
<protein>
    <recommendedName>
        <fullName evidence="4">AAA+ family ATPase</fullName>
    </recommendedName>
</protein>